<dbReference type="GO" id="GO:0005524">
    <property type="term" value="F:ATP binding"/>
    <property type="evidence" value="ECO:0007669"/>
    <property type="project" value="UniProtKB-KW"/>
</dbReference>
<reference evidence="10 11" key="1">
    <citation type="submission" date="2018-05" db="EMBL/GenBank/DDBJ databases">
        <title>Genomic Encyclopedia of Type Strains, Phase IV (KMG-IV): sequencing the most valuable type-strain genomes for metagenomic binning, comparative biology and taxonomic classification.</title>
        <authorList>
            <person name="Goeker M."/>
        </authorList>
    </citation>
    <scope>NUCLEOTIDE SEQUENCE [LARGE SCALE GENOMIC DNA]</scope>
    <source>
        <strain evidence="10 11">DSM 2626</strain>
    </source>
</reference>
<name>A0A8E2WAM5_RHILI</name>
<dbReference type="EMBL" id="QGGH01000005">
    <property type="protein sequence ID" value="PWJ90203.1"/>
    <property type="molecule type" value="Genomic_DNA"/>
</dbReference>
<comment type="similarity">
    <text evidence="3 9">Belongs to the PRA-PH family.</text>
</comment>
<evidence type="ECO:0000256" key="5">
    <source>
        <dbReference type="ARBA" id="ARBA00022741"/>
    </source>
</evidence>
<accession>A0A8E2WAM5</accession>
<evidence type="ECO:0000256" key="6">
    <source>
        <dbReference type="ARBA" id="ARBA00022801"/>
    </source>
</evidence>
<organism evidence="10 11">
    <name type="scientific">Rhizobium loti</name>
    <name type="common">Mesorhizobium loti</name>
    <dbReference type="NCBI Taxonomy" id="381"/>
    <lineage>
        <taxon>Bacteria</taxon>
        <taxon>Pseudomonadati</taxon>
        <taxon>Pseudomonadota</taxon>
        <taxon>Alphaproteobacteria</taxon>
        <taxon>Hyphomicrobiales</taxon>
        <taxon>Phyllobacteriaceae</taxon>
        <taxon>Mesorhizobium</taxon>
    </lineage>
</organism>
<dbReference type="GO" id="GO:0000105">
    <property type="term" value="P:L-histidine biosynthetic process"/>
    <property type="evidence" value="ECO:0007669"/>
    <property type="project" value="UniProtKB-UniRule"/>
</dbReference>
<dbReference type="InterPro" id="IPR021130">
    <property type="entry name" value="PRib-ATP_PPHydrolase-like"/>
</dbReference>
<comment type="catalytic activity">
    <reaction evidence="1 9">
        <text>1-(5-phospho-beta-D-ribosyl)-ATP + H2O = 1-(5-phospho-beta-D-ribosyl)-5'-AMP + diphosphate + H(+)</text>
        <dbReference type="Rhea" id="RHEA:22828"/>
        <dbReference type="ChEBI" id="CHEBI:15377"/>
        <dbReference type="ChEBI" id="CHEBI:15378"/>
        <dbReference type="ChEBI" id="CHEBI:33019"/>
        <dbReference type="ChEBI" id="CHEBI:59457"/>
        <dbReference type="ChEBI" id="CHEBI:73183"/>
        <dbReference type="EC" id="3.6.1.31"/>
    </reaction>
</comment>
<keyword evidence="7 9" id="KW-0067">ATP-binding</keyword>
<dbReference type="AlphaFoldDB" id="A0A8E2WAM5"/>
<dbReference type="Proteomes" id="UP000245631">
    <property type="component" value="Unassembled WGS sequence"/>
</dbReference>
<evidence type="ECO:0000256" key="2">
    <source>
        <dbReference type="ARBA" id="ARBA00005204"/>
    </source>
</evidence>
<dbReference type="NCBIfam" id="NF001613">
    <property type="entry name" value="PRK00400.1-5"/>
    <property type="match status" value="1"/>
</dbReference>
<comment type="subcellular location">
    <subcellularLocation>
        <location evidence="9">Cytoplasm</location>
    </subcellularLocation>
</comment>
<sequence length="110" mass="11674">MTAMAEFSLSDLEKIVGERAHSGDPDSWTAKLFARGIDKAAQKLGEEAVETVIAAVKGDKPALVSESADLIYHWLVVLGLSGVPLSDVLRELEGRTGRSGIAEKASRPKG</sequence>
<dbReference type="Pfam" id="PF01503">
    <property type="entry name" value="PRA-PH"/>
    <property type="match status" value="1"/>
</dbReference>
<dbReference type="GO" id="GO:0004636">
    <property type="term" value="F:phosphoribosyl-ATP diphosphatase activity"/>
    <property type="evidence" value="ECO:0007669"/>
    <property type="project" value="UniProtKB-UniRule"/>
</dbReference>
<protein>
    <recommendedName>
        <fullName evidence="9">Phosphoribosyl-ATP pyrophosphatase</fullName>
        <shortName evidence="9">PRA-PH</shortName>
        <ecNumber evidence="9">3.6.1.31</ecNumber>
    </recommendedName>
</protein>
<gene>
    <name evidence="9" type="primary">hisE</name>
    <name evidence="10" type="ORF">C8D77_10595</name>
</gene>
<proteinExistence type="inferred from homology"/>
<dbReference type="CDD" id="cd11534">
    <property type="entry name" value="NTP-PPase_HisIE_like"/>
    <property type="match status" value="1"/>
</dbReference>
<dbReference type="HAMAP" id="MF_01020">
    <property type="entry name" value="HisE"/>
    <property type="match status" value="1"/>
</dbReference>
<dbReference type="GO" id="GO:0005737">
    <property type="term" value="C:cytoplasm"/>
    <property type="evidence" value="ECO:0007669"/>
    <property type="project" value="UniProtKB-SubCell"/>
</dbReference>
<dbReference type="InterPro" id="IPR008179">
    <property type="entry name" value="HisE"/>
</dbReference>
<evidence type="ECO:0000256" key="4">
    <source>
        <dbReference type="ARBA" id="ARBA00022605"/>
    </source>
</evidence>
<evidence type="ECO:0000313" key="11">
    <source>
        <dbReference type="Proteomes" id="UP000245631"/>
    </source>
</evidence>
<evidence type="ECO:0000256" key="9">
    <source>
        <dbReference type="HAMAP-Rule" id="MF_01020"/>
    </source>
</evidence>
<dbReference type="SUPFAM" id="SSF101386">
    <property type="entry name" value="all-alpha NTP pyrophosphatases"/>
    <property type="match status" value="1"/>
</dbReference>
<dbReference type="EC" id="3.6.1.31" evidence="9"/>
<dbReference type="PANTHER" id="PTHR42945">
    <property type="entry name" value="HISTIDINE BIOSYNTHESIS BIFUNCTIONAL PROTEIN"/>
    <property type="match status" value="1"/>
</dbReference>
<keyword evidence="9" id="KW-0963">Cytoplasm</keyword>
<keyword evidence="6 9" id="KW-0378">Hydrolase</keyword>
<dbReference type="UniPathway" id="UPA00031">
    <property type="reaction ID" value="UER00007"/>
</dbReference>
<evidence type="ECO:0000256" key="8">
    <source>
        <dbReference type="ARBA" id="ARBA00023102"/>
    </source>
</evidence>
<evidence type="ECO:0000256" key="1">
    <source>
        <dbReference type="ARBA" id="ARBA00001460"/>
    </source>
</evidence>
<dbReference type="NCBIfam" id="TIGR03188">
    <property type="entry name" value="histidine_hisI"/>
    <property type="match status" value="1"/>
</dbReference>
<dbReference type="Gene3D" id="1.10.287.1080">
    <property type="entry name" value="MazG-like"/>
    <property type="match status" value="1"/>
</dbReference>
<keyword evidence="8 9" id="KW-0368">Histidine biosynthesis</keyword>
<evidence type="ECO:0000313" key="10">
    <source>
        <dbReference type="EMBL" id="PWJ90203.1"/>
    </source>
</evidence>
<evidence type="ECO:0000256" key="3">
    <source>
        <dbReference type="ARBA" id="ARBA00009392"/>
    </source>
</evidence>
<comment type="caution">
    <text evidence="10">The sequence shown here is derived from an EMBL/GenBank/DDBJ whole genome shotgun (WGS) entry which is preliminary data.</text>
</comment>
<keyword evidence="5 9" id="KW-0547">Nucleotide-binding</keyword>
<dbReference type="PANTHER" id="PTHR42945:SF1">
    <property type="entry name" value="HISTIDINE BIOSYNTHESIS BIFUNCTIONAL PROTEIN HIS7"/>
    <property type="match status" value="1"/>
</dbReference>
<keyword evidence="4 9" id="KW-0028">Amino-acid biosynthesis</keyword>
<comment type="pathway">
    <text evidence="2 9">Amino-acid biosynthesis; L-histidine biosynthesis; L-histidine from 5-phospho-alpha-D-ribose 1-diphosphate: step 2/9.</text>
</comment>
<evidence type="ECO:0000256" key="7">
    <source>
        <dbReference type="ARBA" id="ARBA00022840"/>
    </source>
</evidence>